<dbReference type="AlphaFoldDB" id="A0A261UNF2"/>
<name>A0A261UNF2_9BORD</name>
<keyword evidence="2" id="KW-1185">Reference proteome</keyword>
<protein>
    <recommendedName>
        <fullName evidence="3">MSMEG_0570 family nitrogen starvation response protein</fullName>
    </recommendedName>
</protein>
<sequence>MPAMHFLVRWPDGSETECYSPSLVIKDYFVPGTAYEVDDFMSRVRIALEIASERVRLKFGFACSRAADQLEILEARGALHTNEPGRVTVVSFSDAP</sequence>
<evidence type="ECO:0000313" key="1">
    <source>
        <dbReference type="EMBL" id="OZI62443.1"/>
    </source>
</evidence>
<proteinExistence type="predicted"/>
<organism evidence="1 2">
    <name type="scientific">Bordetella genomosp. 11</name>
    <dbReference type="NCBI Taxonomy" id="1416808"/>
    <lineage>
        <taxon>Bacteria</taxon>
        <taxon>Pseudomonadati</taxon>
        <taxon>Pseudomonadota</taxon>
        <taxon>Betaproteobacteria</taxon>
        <taxon>Burkholderiales</taxon>
        <taxon>Alcaligenaceae</taxon>
        <taxon>Bordetella</taxon>
    </lineage>
</organism>
<dbReference type="NCBIfam" id="TIGR04042">
    <property type="entry name" value="MSMEG_0570_fam"/>
    <property type="match status" value="1"/>
</dbReference>
<evidence type="ECO:0000313" key="2">
    <source>
        <dbReference type="Proteomes" id="UP000215767"/>
    </source>
</evidence>
<evidence type="ECO:0008006" key="3">
    <source>
        <dbReference type="Google" id="ProtNLM"/>
    </source>
</evidence>
<reference evidence="2" key="1">
    <citation type="submission" date="2017-05" db="EMBL/GenBank/DDBJ databases">
        <title>Complete and WGS of Bordetella genogroups.</title>
        <authorList>
            <person name="Spilker T."/>
            <person name="Lipuma J."/>
        </authorList>
    </citation>
    <scope>NUCLEOTIDE SEQUENCE [LARGE SCALE GENOMIC DNA]</scope>
    <source>
        <strain evidence="2">AU8856</strain>
    </source>
</reference>
<comment type="caution">
    <text evidence="1">The sequence shown here is derived from an EMBL/GenBank/DDBJ whole genome shotgun (WGS) entry which is preliminary data.</text>
</comment>
<accession>A0A261UNF2</accession>
<dbReference type="InterPro" id="IPR023846">
    <property type="entry name" value="CHP04042_MSMEG0570"/>
</dbReference>
<dbReference type="Proteomes" id="UP000215767">
    <property type="component" value="Unassembled WGS sequence"/>
</dbReference>
<dbReference type="OrthoDB" id="195104at2"/>
<dbReference type="EMBL" id="NEVS01000004">
    <property type="protein sequence ID" value="OZI62443.1"/>
    <property type="molecule type" value="Genomic_DNA"/>
</dbReference>
<dbReference type="RefSeq" id="WP_094843820.1">
    <property type="nucleotide sequence ID" value="NZ_NEVS01000004.1"/>
</dbReference>
<gene>
    <name evidence="1" type="ORF">CAL28_25030</name>
</gene>